<sequence>MAGMVFGLENPMMTALQHLLDIPDGEAGNTAGGEKQGPTRAYVRDAFVVDMPGLGSGDIKVQVEDERVLVISGERRREEKEDAKYLRMERRMGKLMRKFVLPENADMEKISAACRDGVLTVTVEKLPPPEPKKPKTIQVQVA</sequence>
<name>B2FH59_TRIMO</name>
<evidence type="ECO:0000256" key="6">
    <source>
        <dbReference type="RuleBase" id="RU003616"/>
    </source>
</evidence>
<comment type="subunit">
    <text evidence="4">May form oligomeric structures.</text>
</comment>
<evidence type="ECO:0000256" key="2">
    <source>
        <dbReference type="ARBA" id="ARBA00022490"/>
    </source>
</evidence>
<evidence type="ECO:0000256" key="5">
    <source>
        <dbReference type="PROSITE-ProRule" id="PRU00285"/>
    </source>
</evidence>
<dbReference type="InterPro" id="IPR031107">
    <property type="entry name" value="Small_HSP"/>
</dbReference>
<dbReference type="EMBL" id="AM709771">
    <property type="protein sequence ID" value="CAM96562.1"/>
    <property type="molecule type" value="mRNA"/>
</dbReference>
<accession>B2FH59</accession>
<evidence type="ECO:0000256" key="1">
    <source>
        <dbReference type="ARBA" id="ARBA00004496"/>
    </source>
</evidence>
<comment type="subcellular location">
    <subcellularLocation>
        <location evidence="1">Cytoplasm</location>
    </subcellularLocation>
</comment>
<dbReference type="PROSITE" id="PS01031">
    <property type="entry name" value="SHSP"/>
    <property type="match status" value="1"/>
</dbReference>
<evidence type="ECO:0000256" key="3">
    <source>
        <dbReference type="ARBA" id="ARBA00023016"/>
    </source>
</evidence>
<dbReference type="GO" id="GO:0006950">
    <property type="term" value="P:response to stress"/>
    <property type="evidence" value="ECO:0007669"/>
    <property type="project" value="UniProtKB-ARBA"/>
</dbReference>
<reference evidence="8" key="1">
    <citation type="submission" date="2007-04" db="EMBL/GenBank/DDBJ databases">
        <title>Molecular evolution of small HSPs in wild wheat relatives.</title>
        <authorList>
            <person name="Rampino P."/>
            <person name="Mita G."/>
            <person name="De Pascali M."/>
            <person name="Perrotta C."/>
        </authorList>
    </citation>
    <scope>NUCLEOTIDE SEQUENCE</scope>
</reference>
<gene>
    <name evidence="8" type="primary">hsp15.7</name>
</gene>
<dbReference type="Gene3D" id="2.60.40.790">
    <property type="match status" value="1"/>
</dbReference>
<dbReference type="PANTHER" id="PTHR11527">
    <property type="entry name" value="HEAT-SHOCK PROTEIN 20 FAMILY MEMBER"/>
    <property type="match status" value="1"/>
</dbReference>
<dbReference type="InterPro" id="IPR008978">
    <property type="entry name" value="HSP20-like_chaperone"/>
</dbReference>
<dbReference type="InterPro" id="IPR002068">
    <property type="entry name" value="A-crystallin/Hsp20_dom"/>
</dbReference>
<dbReference type="AlphaFoldDB" id="B2FH59"/>
<evidence type="ECO:0000259" key="7">
    <source>
        <dbReference type="PROSITE" id="PS01031"/>
    </source>
</evidence>
<dbReference type="GO" id="GO:0005737">
    <property type="term" value="C:cytoplasm"/>
    <property type="evidence" value="ECO:0007669"/>
    <property type="project" value="UniProtKB-SubCell"/>
</dbReference>
<proteinExistence type="evidence at transcript level"/>
<evidence type="ECO:0000256" key="4">
    <source>
        <dbReference type="ARBA" id="ARBA00062444"/>
    </source>
</evidence>
<keyword evidence="3" id="KW-0346">Stress response</keyword>
<dbReference type="SUPFAM" id="SSF49764">
    <property type="entry name" value="HSP20-like chaperones"/>
    <property type="match status" value="1"/>
</dbReference>
<organism evidence="8">
    <name type="scientific">Triticum monococcum</name>
    <name type="common">Einkorn wheat</name>
    <name type="synonym">Crithodium monococcum</name>
    <dbReference type="NCBI Taxonomy" id="4568"/>
    <lineage>
        <taxon>Eukaryota</taxon>
        <taxon>Viridiplantae</taxon>
        <taxon>Streptophyta</taxon>
        <taxon>Embryophyta</taxon>
        <taxon>Tracheophyta</taxon>
        <taxon>Spermatophyta</taxon>
        <taxon>Magnoliopsida</taxon>
        <taxon>Liliopsida</taxon>
        <taxon>Poales</taxon>
        <taxon>Poaceae</taxon>
        <taxon>BOP clade</taxon>
        <taxon>Pooideae</taxon>
        <taxon>Triticodae</taxon>
        <taxon>Triticeae</taxon>
        <taxon>Triticinae</taxon>
        <taxon>Triticum</taxon>
    </lineage>
</organism>
<dbReference type="Pfam" id="PF00011">
    <property type="entry name" value="HSP20"/>
    <property type="match status" value="1"/>
</dbReference>
<dbReference type="FunFam" id="2.60.40.790:FF:000010">
    <property type="entry name" value="17.3 kDa class II heat shock protein-like"/>
    <property type="match status" value="1"/>
</dbReference>
<feature type="domain" description="SHSP" evidence="7">
    <location>
        <begin position="27"/>
        <end position="142"/>
    </location>
</feature>
<keyword evidence="2" id="KW-0963">Cytoplasm</keyword>
<dbReference type="CDD" id="cd06464">
    <property type="entry name" value="ACD_sHsps-like"/>
    <property type="match status" value="1"/>
</dbReference>
<protein>
    <submittedName>
        <fullName evidence="8">15.7 kDa heat-shock protein</fullName>
    </submittedName>
</protein>
<comment type="similarity">
    <text evidence="5 6">Belongs to the small heat shock protein (HSP20) family.</text>
</comment>
<evidence type="ECO:0000313" key="8">
    <source>
        <dbReference type="EMBL" id="CAM96562.1"/>
    </source>
</evidence>